<reference evidence="2 3" key="1">
    <citation type="journal article" date="2018" name="Front. Plant Sci.">
        <title>Red Clover (Trifolium pratense) and Zigzag Clover (T. medium) - A Picture of Genomic Similarities and Differences.</title>
        <authorList>
            <person name="Dluhosova J."/>
            <person name="Istvanek J."/>
            <person name="Nedelnik J."/>
            <person name="Repkova J."/>
        </authorList>
    </citation>
    <scope>NUCLEOTIDE SEQUENCE [LARGE SCALE GENOMIC DNA]</scope>
    <source>
        <strain evidence="3">cv. 10/8</strain>
        <tissue evidence="2">Leaf</tissue>
    </source>
</reference>
<sequence>MEELRTMIYHKVQKLVVERLTANEFVVYAAKWDNLRTHMDLTMQNLKAMSSKAIKSDREADKKNQEEMEAKLGNVVAKQNAKKFNS</sequence>
<dbReference type="Proteomes" id="UP000265520">
    <property type="component" value="Unassembled WGS sequence"/>
</dbReference>
<comment type="caution">
    <text evidence="2">The sequence shown here is derived from an EMBL/GenBank/DDBJ whole genome shotgun (WGS) entry which is preliminary data.</text>
</comment>
<name>A0A392NF67_9FABA</name>
<evidence type="ECO:0000313" key="3">
    <source>
        <dbReference type="Proteomes" id="UP000265520"/>
    </source>
</evidence>
<organism evidence="2 3">
    <name type="scientific">Trifolium medium</name>
    <dbReference type="NCBI Taxonomy" id="97028"/>
    <lineage>
        <taxon>Eukaryota</taxon>
        <taxon>Viridiplantae</taxon>
        <taxon>Streptophyta</taxon>
        <taxon>Embryophyta</taxon>
        <taxon>Tracheophyta</taxon>
        <taxon>Spermatophyta</taxon>
        <taxon>Magnoliopsida</taxon>
        <taxon>eudicotyledons</taxon>
        <taxon>Gunneridae</taxon>
        <taxon>Pentapetalae</taxon>
        <taxon>rosids</taxon>
        <taxon>fabids</taxon>
        <taxon>Fabales</taxon>
        <taxon>Fabaceae</taxon>
        <taxon>Papilionoideae</taxon>
        <taxon>50 kb inversion clade</taxon>
        <taxon>NPAAA clade</taxon>
        <taxon>Hologalegina</taxon>
        <taxon>IRL clade</taxon>
        <taxon>Trifolieae</taxon>
        <taxon>Trifolium</taxon>
    </lineage>
</organism>
<feature type="compositionally biased region" description="Basic and acidic residues" evidence="1">
    <location>
        <begin position="54"/>
        <end position="70"/>
    </location>
</feature>
<evidence type="ECO:0000256" key="1">
    <source>
        <dbReference type="SAM" id="MobiDB-lite"/>
    </source>
</evidence>
<feature type="region of interest" description="Disordered" evidence="1">
    <location>
        <begin position="52"/>
        <end position="74"/>
    </location>
</feature>
<accession>A0A392NF67</accession>
<protein>
    <submittedName>
        <fullName evidence="2">Uncharacterized protein</fullName>
    </submittedName>
</protein>
<dbReference type="EMBL" id="LXQA010037027">
    <property type="protein sequence ID" value="MCH98211.1"/>
    <property type="molecule type" value="Genomic_DNA"/>
</dbReference>
<dbReference type="AlphaFoldDB" id="A0A392NF67"/>
<evidence type="ECO:0000313" key="2">
    <source>
        <dbReference type="EMBL" id="MCH98211.1"/>
    </source>
</evidence>
<keyword evidence="3" id="KW-1185">Reference proteome</keyword>
<proteinExistence type="predicted"/>